<dbReference type="SMART" id="SM01209">
    <property type="entry name" value="GARS_A"/>
    <property type="match status" value="1"/>
</dbReference>
<dbReference type="HAMAP" id="MF_00138">
    <property type="entry name" value="GARS"/>
    <property type="match status" value="1"/>
</dbReference>
<proteinExistence type="inferred from homology"/>
<dbReference type="PANTHER" id="PTHR43472:SF1">
    <property type="entry name" value="PHOSPHORIBOSYLAMINE--GLYCINE LIGASE, CHLOROPLASTIC"/>
    <property type="match status" value="1"/>
</dbReference>
<dbReference type="AlphaFoldDB" id="A0A2R6XYK8"/>
<name>A0A2R6XYK8_9BACL</name>
<dbReference type="GO" id="GO:0004637">
    <property type="term" value="F:phosphoribosylamine-glycine ligase activity"/>
    <property type="evidence" value="ECO:0007669"/>
    <property type="project" value="UniProtKB-UniRule"/>
</dbReference>
<feature type="domain" description="ATP-grasp" evidence="14">
    <location>
        <begin position="117"/>
        <end position="322"/>
    </location>
</feature>
<evidence type="ECO:0000256" key="8">
    <source>
        <dbReference type="ARBA" id="ARBA00022840"/>
    </source>
</evidence>
<evidence type="ECO:0000313" key="15">
    <source>
        <dbReference type="EMBL" id="PTQ55508.1"/>
    </source>
</evidence>
<dbReference type="Gene3D" id="3.30.1490.20">
    <property type="entry name" value="ATP-grasp fold, A domain"/>
    <property type="match status" value="1"/>
</dbReference>
<evidence type="ECO:0000313" key="16">
    <source>
        <dbReference type="Proteomes" id="UP000244338"/>
    </source>
</evidence>
<evidence type="ECO:0000256" key="4">
    <source>
        <dbReference type="ARBA" id="ARBA00013255"/>
    </source>
</evidence>
<evidence type="ECO:0000256" key="2">
    <source>
        <dbReference type="ARBA" id="ARBA00001946"/>
    </source>
</evidence>
<organism evidence="15 16">
    <name type="scientific">Candidatus Carbonibacillus altaicus</name>
    <dbReference type="NCBI Taxonomy" id="2163959"/>
    <lineage>
        <taxon>Bacteria</taxon>
        <taxon>Bacillati</taxon>
        <taxon>Bacillota</taxon>
        <taxon>Bacilli</taxon>
        <taxon>Bacillales</taxon>
        <taxon>Candidatus Carbonibacillus</taxon>
    </lineage>
</organism>
<dbReference type="Pfam" id="PF01071">
    <property type="entry name" value="GARS_A"/>
    <property type="match status" value="1"/>
</dbReference>
<dbReference type="UniPathway" id="UPA00074">
    <property type="reaction ID" value="UER00125"/>
</dbReference>
<dbReference type="NCBIfam" id="TIGR00877">
    <property type="entry name" value="purD"/>
    <property type="match status" value="1"/>
</dbReference>
<comment type="caution">
    <text evidence="15">The sequence shown here is derived from an EMBL/GenBank/DDBJ whole genome shotgun (WGS) entry which is preliminary data.</text>
</comment>
<evidence type="ECO:0000256" key="6">
    <source>
        <dbReference type="ARBA" id="ARBA00022741"/>
    </source>
</evidence>
<gene>
    <name evidence="12" type="primary">purD</name>
    <name evidence="15" type="ORF">BSOLF_1942</name>
</gene>
<dbReference type="SUPFAM" id="SSF51246">
    <property type="entry name" value="Rudiment single hybrid motif"/>
    <property type="match status" value="1"/>
</dbReference>
<evidence type="ECO:0000259" key="14">
    <source>
        <dbReference type="PROSITE" id="PS50975"/>
    </source>
</evidence>
<dbReference type="GO" id="GO:0005524">
    <property type="term" value="F:ATP binding"/>
    <property type="evidence" value="ECO:0007669"/>
    <property type="project" value="UniProtKB-UniRule"/>
</dbReference>
<comment type="similarity">
    <text evidence="9 12">Belongs to the GARS family.</text>
</comment>
<dbReference type="InterPro" id="IPR011054">
    <property type="entry name" value="Rudment_hybrid_motif"/>
</dbReference>
<dbReference type="InterPro" id="IPR000115">
    <property type="entry name" value="PRibGlycinamide_synth"/>
</dbReference>
<evidence type="ECO:0000256" key="12">
    <source>
        <dbReference type="HAMAP-Rule" id="MF_00138"/>
    </source>
</evidence>
<evidence type="ECO:0000256" key="5">
    <source>
        <dbReference type="ARBA" id="ARBA00022598"/>
    </source>
</evidence>
<evidence type="ECO:0000256" key="7">
    <source>
        <dbReference type="ARBA" id="ARBA00022755"/>
    </source>
</evidence>
<dbReference type="InterPro" id="IPR037123">
    <property type="entry name" value="PRibGlycinamide_synth_C_sf"/>
</dbReference>
<evidence type="ECO:0000256" key="3">
    <source>
        <dbReference type="ARBA" id="ARBA00005174"/>
    </source>
</evidence>
<evidence type="ECO:0000256" key="9">
    <source>
        <dbReference type="ARBA" id="ARBA00038345"/>
    </source>
</evidence>
<comment type="pathway">
    <text evidence="3 12">Purine metabolism; IMP biosynthesis via de novo pathway; N(1)-(5-phospho-D-ribosyl)glycinamide from 5-phospho-alpha-D-ribose 1-diphosphate: step 2/2.</text>
</comment>
<protein>
    <recommendedName>
        <fullName evidence="4 12">Phosphoribosylamine--glycine ligase</fullName>
        <ecNumber evidence="4 12">6.3.4.13</ecNumber>
    </recommendedName>
    <alternativeName>
        <fullName evidence="12">GARS</fullName>
    </alternativeName>
    <alternativeName>
        <fullName evidence="10 12">Glycinamide ribonucleotide synthetase</fullName>
    </alternativeName>
    <alternativeName>
        <fullName evidence="11 12">Phosphoribosylglycinamide synthetase</fullName>
    </alternativeName>
</protein>
<dbReference type="EMBL" id="PEBX01000106">
    <property type="protein sequence ID" value="PTQ55508.1"/>
    <property type="molecule type" value="Genomic_DNA"/>
</dbReference>
<evidence type="ECO:0000256" key="10">
    <source>
        <dbReference type="ARBA" id="ARBA00042242"/>
    </source>
</evidence>
<dbReference type="InterPro" id="IPR020560">
    <property type="entry name" value="PRibGlycinamide_synth_C-dom"/>
</dbReference>
<keyword evidence="5 12" id="KW-0436">Ligase</keyword>
<dbReference type="GO" id="GO:0006189">
    <property type="term" value="P:'de novo' IMP biosynthetic process"/>
    <property type="evidence" value="ECO:0007669"/>
    <property type="project" value="UniProtKB-UniRule"/>
</dbReference>
<dbReference type="GO" id="GO:0009113">
    <property type="term" value="P:purine nucleobase biosynthetic process"/>
    <property type="evidence" value="ECO:0007669"/>
    <property type="project" value="InterPro"/>
</dbReference>
<dbReference type="InterPro" id="IPR020562">
    <property type="entry name" value="PRibGlycinamide_synth_N"/>
</dbReference>
<evidence type="ECO:0000256" key="13">
    <source>
        <dbReference type="PROSITE-ProRule" id="PRU00409"/>
    </source>
</evidence>
<dbReference type="PANTHER" id="PTHR43472">
    <property type="entry name" value="PHOSPHORIBOSYLAMINE--GLYCINE LIGASE"/>
    <property type="match status" value="1"/>
</dbReference>
<dbReference type="SUPFAM" id="SSF52440">
    <property type="entry name" value="PreATP-grasp domain"/>
    <property type="match status" value="1"/>
</dbReference>
<reference evidence="16" key="1">
    <citation type="journal article" date="2018" name="Sci. Rep.">
        <title>Lignite coal burning seam in the remote Altai Mountains harbors a hydrogen-driven thermophilic microbial community.</title>
        <authorList>
            <person name="Kadnikov V.V."/>
            <person name="Mardanov A.V."/>
            <person name="Ivasenko D.A."/>
            <person name="Antsiferov D.V."/>
            <person name="Beletsky A.V."/>
            <person name="Karnachuk O.V."/>
            <person name="Ravin N.V."/>
        </authorList>
    </citation>
    <scope>NUCLEOTIDE SEQUENCE [LARGE SCALE GENOMIC DNA]</scope>
</reference>
<dbReference type="InterPro" id="IPR013815">
    <property type="entry name" value="ATP_grasp_subdomain_1"/>
</dbReference>
<dbReference type="Proteomes" id="UP000244338">
    <property type="component" value="Unassembled WGS sequence"/>
</dbReference>
<dbReference type="SMART" id="SM01210">
    <property type="entry name" value="GARS_C"/>
    <property type="match status" value="1"/>
</dbReference>
<dbReference type="InterPro" id="IPR016185">
    <property type="entry name" value="PreATP-grasp_dom_sf"/>
</dbReference>
<comment type="cofactor">
    <cofactor evidence="2">
        <name>Mg(2+)</name>
        <dbReference type="ChEBI" id="CHEBI:18420"/>
    </cofactor>
</comment>
<dbReference type="GO" id="GO:0046872">
    <property type="term" value="F:metal ion binding"/>
    <property type="evidence" value="ECO:0007669"/>
    <property type="project" value="InterPro"/>
</dbReference>
<dbReference type="EC" id="6.3.4.13" evidence="4 12"/>
<dbReference type="Gene3D" id="3.40.50.20">
    <property type="match status" value="1"/>
</dbReference>
<dbReference type="PROSITE" id="PS50975">
    <property type="entry name" value="ATP_GRASP"/>
    <property type="match status" value="1"/>
</dbReference>
<evidence type="ECO:0000256" key="1">
    <source>
        <dbReference type="ARBA" id="ARBA00001936"/>
    </source>
</evidence>
<evidence type="ECO:0000256" key="11">
    <source>
        <dbReference type="ARBA" id="ARBA00042864"/>
    </source>
</evidence>
<dbReference type="Gene3D" id="3.90.600.10">
    <property type="entry name" value="Phosphoribosylglycinamide synthetase, C-terminal domain"/>
    <property type="match status" value="1"/>
</dbReference>
<dbReference type="Gene3D" id="3.30.470.20">
    <property type="entry name" value="ATP-grasp fold, B domain"/>
    <property type="match status" value="1"/>
</dbReference>
<keyword evidence="6 13" id="KW-0547">Nucleotide-binding</keyword>
<dbReference type="InterPro" id="IPR020559">
    <property type="entry name" value="PRibGlycinamide_synth_CS"/>
</dbReference>
<sequence length="438" mass="47331">MKNVLIVGSGGREHALGLALKRRASEVPSASRSDAVQLFFAPGHAGTAALGENVPIPMSDIEALAQFAEEKHIDLTIVGPEAPLALGVVDRFKRRGLAIVGPTRDAAALEWSKAYAKAAMRRYGVPTAEFAIVKDMEEARHRLRSFEQVVIKADGLAQGKGVIVADDEAEAIQALEMMLVEKRFGSSGETVVLEERLYGPEISVHALVAGGKYHILPPARDYKRAYDGDTGPNTGGMGAITPLPDVDHALLKQIEESIIAPMVGGMKEDGIDYCGILYAGLMITSDGPKVLEFNVRFGDPETQVLLPGYTGDWLEVFTGMAEGTLKPLKDWTTDAFLGVVIAQETYPERLLSEVALPWLEDEHLARIKDAHADLWQHITLHPAGVRREGGKLVAAGGRIATLVARGANLEEAHERAYLALALLVPDNAPVMYRQDIGR</sequence>
<comment type="catalytic activity">
    <reaction evidence="12">
        <text>5-phospho-beta-D-ribosylamine + glycine + ATP = N(1)-(5-phospho-beta-D-ribosyl)glycinamide + ADP + phosphate + H(+)</text>
        <dbReference type="Rhea" id="RHEA:17453"/>
        <dbReference type="ChEBI" id="CHEBI:15378"/>
        <dbReference type="ChEBI" id="CHEBI:30616"/>
        <dbReference type="ChEBI" id="CHEBI:43474"/>
        <dbReference type="ChEBI" id="CHEBI:57305"/>
        <dbReference type="ChEBI" id="CHEBI:58681"/>
        <dbReference type="ChEBI" id="CHEBI:143788"/>
        <dbReference type="ChEBI" id="CHEBI:456216"/>
        <dbReference type="EC" id="6.3.4.13"/>
    </reaction>
</comment>
<dbReference type="PROSITE" id="PS00184">
    <property type="entry name" value="GARS"/>
    <property type="match status" value="1"/>
</dbReference>
<keyword evidence="7 12" id="KW-0658">Purine biosynthesis</keyword>
<accession>A0A2R6XYK8</accession>
<dbReference type="InterPro" id="IPR020561">
    <property type="entry name" value="PRibGlycinamid_synth_ATP-grasp"/>
</dbReference>
<dbReference type="InterPro" id="IPR011761">
    <property type="entry name" value="ATP-grasp"/>
</dbReference>
<comment type="cofactor">
    <cofactor evidence="1">
        <name>Mn(2+)</name>
        <dbReference type="ChEBI" id="CHEBI:29035"/>
    </cofactor>
</comment>
<dbReference type="Pfam" id="PF02843">
    <property type="entry name" value="GARS_C"/>
    <property type="match status" value="1"/>
</dbReference>
<dbReference type="Pfam" id="PF02844">
    <property type="entry name" value="GARS_N"/>
    <property type="match status" value="1"/>
</dbReference>
<keyword evidence="8 13" id="KW-0067">ATP-binding</keyword>
<dbReference type="SUPFAM" id="SSF56059">
    <property type="entry name" value="Glutathione synthetase ATP-binding domain-like"/>
    <property type="match status" value="1"/>
</dbReference>